<protein>
    <submittedName>
        <fullName evidence="2">Uncharacterized protein</fullName>
    </submittedName>
</protein>
<proteinExistence type="predicted"/>
<keyword evidence="3" id="KW-1185">Reference proteome</keyword>
<dbReference type="Proteomes" id="UP000299102">
    <property type="component" value="Unassembled WGS sequence"/>
</dbReference>
<gene>
    <name evidence="2" type="ORF">EVAR_76739_1</name>
</gene>
<reference evidence="2 3" key="1">
    <citation type="journal article" date="2019" name="Commun. Biol.">
        <title>The bagworm genome reveals a unique fibroin gene that provides high tensile strength.</title>
        <authorList>
            <person name="Kono N."/>
            <person name="Nakamura H."/>
            <person name="Ohtoshi R."/>
            <person name="Tomita M."/>
            <person name="Numata K."/>
            <person name="Arakawa K."/>
        </authorList>
    </citation>
    <scope>NUCLEOTIDE SEQUENCE [LARGE SCALE GENOMIC DNA]</scope>
</reference>
<evidence type="ECO:0000256" key="1">
    <source>
        <dbReference type="SAM" id="MobiDB-lite"/>
    </source>
</evidence>
<evidence type="ECO:0000313" key="2">
    <source>
        <dbReference type="EMBL" id="GBP05294.1"/>
    </source>
</evidence>
<comment type="caution">
    <text evidence="2">The sequence shown here is derived from an EMBL/GenBank/DDBJ whole genome shotgun (WGS) entry which is preliminary data.</text>
</comment>
<organism evidence="2 3">
    <name type="scientific">Eumeta variegata</name>
    <name type="common">Bagworm moth</name>
    <name type="synonym">Eumeta japonica</name>
    <dbReference type="NCBI Taxonomy" id="151549"/>
    <lineage>
        <taxon>Eukaryota</taxon>
        <taxon>Metazoa</taxon>
        <taxon>Ecdysozoa</taxon>
        <taxon>Arthropoda</taxon>
        <taxon>Hexapoda</taxon>
        <taxon>Insecta</taxon>
        <taxon>Pterygota</taxon>
        <taxon>Neoptera</taxon>
        <taxon>Endopterygota</taxon>
        <taxon>Lepidoptera</taxon>
        <taxon>Glossata</taxon>
        <taxon>Ditrysia</taxon>
        <taxon>Tineoidea</taxon>
        <taxon>Psychidae</taxon>
        <taxon>Oiketicinae</taxon>
        <taxon>Eumeta</taxon>
    </lineage>
</organism>
<dbReference type="OrthoDB" id="7180007at2759"/>
<name>A0A4C1STM9_EUMVA</name>
<accession>A0A4C1STM9</accession>
<feature type="region of interest" description="Disordered" evidence="1">
    <location>
        <begin position="13"/>
        <end position="37"/>
    </location>
</feature>
<sequence length="104" mass="12419">MAFAAARMILKDKRRKASKEDFRDPRNRSKHQVEDYSKESRHFFDVLISFKLMHAGCTQKSMSHCRVPPEPSVRARARNERSLFHSIDRCVREEERQRPHTTYT</sequence>
<dbReference type="EMBL" id="BGZK01000017">
    <property type="protein sequence ID" value="GBP05294.1"/>
    <property type="molecule type" value="Genomic_DNA"/>
</dbReference>
<evidence type="ECO:0000313" key="3">
    <source>
        <dbReference type="Proteomes" id="UP000299102"/>
    </source>
</evidence>
<dbReference type="AlphaFoldDB" id="A0A4C1STM9"/>
<feature type="compositionally biased region" description="Basic and acidic residues" evidence="1">
    <location>
        <begin position="18"/>
        <end position="37"/>
    </location>
</feature>